<name>A0A1G1ZNT4_9BACT</name>
<evidence type="ECO:0000313" key="3">
    <source>
        <dbReference type="Proteomes" id="UP000177942"/>
    </source>
</evidence>
<proteinExistence type="predicted"/>
<dbReference type="EMBL" id="MHJJ01000002">
    <property type="protein sequence ID" value="OGY66338.1"/>
    <property type="molecule type" value="Genomic_DNA"/>
</dbReference>
<evidence type="ECO:0000256" key="1">
    <source>
        <dbReference type="SAM" id="Phobius"/>
    </source>
</evidence>
<dbReference type="STRING" id="1798407.A3A16_00300"/>
<accession>A0A1G1ZNT4</accession>
<protein>
    <submittedName>
        <fullName evidence="2">Uncharacterized protein</fullName>
    </submittedName>
</protein>
<comment type="caution">
    <text evidence="2">The sequence shown here is derived from an EMBL/GenBank/DDBJ whole genome shotgun (WGS) entry which is preliminary data.</text>
</comment>
<organism evidence="2 3">
    <name type="scientific">Candidatus Harrisonbacteria bacterium RIFCSPLOWO2_01_FULL_44_18</name>
    <dbReference type="NCBI Taxonomy" id="1798407"/>
    <lineage>
        <taxon>Bacteria</taxon>
        <taxon>Candidatus Harrisoniibacteriota</taxon>
    </lineage>
</organism>
<reference evidence="2 3" key="1">
    <citation type="journal article" date="2016" name="Nat. Commun.">
        <title>Thousands of microbial genomes shed light on interconnected biogeochemical processes in an aquifer system.</title>
        <authorList>
            <person name="Anantharaman K."/>
            <person name="Brown C.T."/>
            <person name="Hug L.A."/>
            <person name="Sharon I."/>
            <person name="Castelle C.J."/>
            <person name="Probst A.J."/>
            <person name="Thomas B.C."/>
            <person name="Singh A."/>
            <person name="Wilkins M.J."/>
            <person name="Karaoz U."/>
            <person name="Brodie E.L."/>
            <person name="Williams K.H."/>
            <person name="Hubbard S.S."/>
            <person name="Banfield J.F."/>
        </authorList>
    </citation>
    <scope>NUCLEOTIDE SEQUENCE [LARGE SCALE GENOMIC DNA]</scope>
</reference>
<feature type="transmembrane region" description="Helical" evidence="1">
    <location>
        <begin position="38"/>
        <end position="61"/>
    </location>
</feature>
<dbReference type="AlphaFoldDB" id="A0A1G1ZNT4"/>
<dbReference type="Proteomes" id="UP000177942">
    <property type="component" value="Unassembled WGS sequence"/>
</dbReference>
<keyword evidence="1" id="KW-0812">Transmembrane</keyword>
<keyword evidence="1" id="KW-1133">Transmembrane helix</keyword>
<gene>
    <name evidence="2" type="ORF">A3A16_00300</name>
</gene>
<keyword evidence="1" id="KW-0472">Membrane</keyword>
<sequence length="65" mass="7347">MLKLIYFSNLLFKFIYFPTPVMPAIAGITGVGRSYIKLYFVVLLLGLLRAIDKGFLAATIINNYE</sequence>
<feature type="transmembrane region" description="Helical" evidence="1">
    <location>
        <begin position="6"/>
        <end position="26"/>
    </location>
</feature>
<evidence type="ECO:0000313" key="2">
    <source>
        <dbReference type="EMBL" id="OGY66338.1"/>
    </source>
</evidence>